<dbReference type="PANTHER" id="PTHR30204:SF93">
    <property type="entry name" value="HTH MERR-TYPE DOMAIN-CONTAINING PROTEIN"/>
    <property type="match status" value="1"/>
</dbReference>
<sequence>MRIGELAQMVGVSTRTVRHYHQQGVMPEPERTAGGYRDYNVKDAVLLARVRRLTELGLSLAEVRDVLADNGGKELREVLLELDGDLARQAAAIERRRERLAALLAKEEIHPDDAVSPELAEIFASVKVPESAMFKTDRELLALMDTTADPQVKQHMFALVGPLRDPKTMERGIDINRRIEALADAAEDDPRVDTLAEELAAFVPPELAEAIREGLTGDTRPFDGDFLEEMGLAPAQAAVVRKAVLRITAGGDA</sequence>
<name>A0A919RAW4_9ACTN</name>
<dbReference type="CDD" id="cd00592">
    <property type="entry name" value="HTH_MerR-like"/>
    <property type="match status" value="1"/>
</dbReference>
<dbReference type="Gene3D" id="1.10.1660.10">
    <property type="match status" value="1"/>
</dbReference>
<dbReference type="InterPro" id="IPR000551">
    <property type="entry name" value="MerR-type_HTH_dom"/>
</dbReference>
<protein>
    <submittedName>
        <fullName evidence="3">MerR family transcriptional regulator</fullName>
    </submittedName>
</protein>
<comment type="caution">
    <text evidence="3">The sequence shown here is derived from an EMBL/GenBank/DDBJ whole genome shotgun (WGS) entry which is preliminary data.</text>
</comment>
<dbReference type="EMBL" id="BOOW01000006">
    <property type="protein sequence ID" value="GII90565.1"/>
    <property type="molecule type" value="Genomic_DNA"/>
</dbReference>
<organism evidence="3 4">
    <name type="scientific">Sinosporangium siamense</name>
    <dbReference type="NCBI Taxonomy" id="1367973"/>
    <lineage>
        <taxon>Bacteria</taxon>
        <taxon>Bacillati</taxon>
        <taxon>Actinomycetota</taxon>
        <taxon>Actinomycetes</taxon>
        <taxon>Streptosporangiales</taxon>
        <taxon>Streptosporangiaceae</taxon>
        <taxon>Sinosporangium</taxon>
    </lineage>
</organism>
<dbReference type="PRINTS" id="PR00040">
    <property type="entry name" value="HTHMERR"/>
</dbReference>
<dbReference type="SUPFAM" id="SSF46955">
    <property type="entry name" value="Putative DNA-binding domain"/>
    <property type="match status" value="1"/>
</dbReference>
<dbReference type="GO" id="GO:0003677">
    <property type="term" value="F:DNA binding"/>
    <property type="evidence" value="ECO:0007669"/>
    <property type="project" value="UniProtKB-KW"/>
</dbReference>
<keyword evidence="4" id="KW-1185">Reference proteome</keyword>
<reference evidence="3" key="1">
    <citation type="submission" date="2021-01" db="EMBL/GenBank/DDBJ databases">
        <title>Whole genome shotgun sequence of Sinosporangium siamense NBRC 109515.</title>
        <authorList>
            <person name="Komaki H."/>
            <person name="Tamura T."/>
        </authorList>
    </citation>
    <scope>NUCLEOTIDE SEQUENCE</scope>
    <source>
        <strain evidence="3">NBRC 109515</strain>
    </source>
</reference>
<evidence type="ECO:0000256" key="1">
    <source>
        <dbReference type="ARBA" id="ARBA00023125"/>
    </source>
</evidence>
<dbReference type="PANTHER" id="PTHR30204">
    <property type="entry name" value="REDOX-CYCLING DRUG-SENSING TRANSCRIPTIONAL ACTIVATOR SOXR"/>
    <property type="match status" value="1"/>
</dbReference>
<evidence type="ECO:0000313" key="4">
    <source>
        <dbReference type="Proteomes" id="UP000606172"/>
    </source>
</evidence>
<gene>
    <name evidence="3" type="ORF">Ssi02_07960</name>
</gene>
<dbReference type="InterPro" id="IPR009061">
    <property type="entry name" value="DNA-bd_dom_put_sf"/>
</dbReference>
<dbReference type="AlphaFoldDB" id="A0A919RAW4"/>
<proteinExistence type="predicted"/>
<dbReference type="Pfam" id="PF13411">
    <property type="entry name" value="MerR_1"/>
    <property type="match status" value="1"/>
</dbReference>
<dbReference type="InterPro" id="IPR047057">
    <property type="entry name" value="MerR_fam"/>
</dbReference>
<dbReference type="GO" id="GO:0003700">
    <property type="term" value="F:DNA-binding transcription factor activity"/>
    <property type="evidence" value="ECO:0007669"/>
    <property type="project" value="InterPro"/>
</dbReference>
<dbReference type="RefSeq" id="WP_204021054.1">
    <property type="nucleotide sequence ID" value="NZ_BOOW01000006.1"/>
</dbReference>
<feature type="domain" description="HTH merR-type" evidence="2">
    <location>
        <begin position="1"/>
        <end position="69"/>
    </location>
</feature>
<dbReference type="PROSITE" id="PS50937">
    <property type="entry name" value="HTH_MERR_2"/>
    <property type="match status" value="1"/>
</dbReference>
<dbReference type="Proteomes" id="UP000606172">
    <property type="component" value="Unassembled WGS sequence"/>
</dbReference>
<accession>A0A919RAW4</accession>
<dbReference type="SMART" id="SM00422">
    <property type="entry name" value="HTH_MERR"/>
    <property type="match status" value="1"/>
</dbReference>
<evidence type="ECO:0000313" key="3">
    <source>
        <dbReference type="EMBL" id="GII90565.1"/>
    </source>
</evidence>
<evidence type="ECO:0000259" key="2">
    <source>
        <dbReference type="PROSITE" id="PS50937"/>
    </source>
</evidence>
<keyword evidence="1" id="KW-0238">DNA-binding</keyword>